<feature type="domain" description="Co-chaperone DjlA N-terminal" evidence="1">
    <location>
        <begin position="8"/>
        <end position="52"/>
    </location>
</feature>
<sequence length="158" mass="17196">MTATMDFTFNEKQAVVSVVMAMAQADGVIDRNELAYFEQLEDYLQLSVAQLHDVIATIDDDYSLLGLVTISKMTAAKKADVKQMLLHMMTSDSDLHPKELALFNFIGRVTGLDAAADSLKGGHNGKLDYDPARVLEGDKQKALTSAEKKLLGSGTKKA</sequence>
<dbReference type="EMBL" id="VULT01000030">
    <property type="protein sequence ID" value="MSS18712.1"/>
    <property type="molecule type" value="Genomic_DNA"/>
</dbReference>
<name>A0A6L5XGY2_9BACT</name>
<comment type="caution">
    <text evidence="2">The sequence shown here is derived from an EMBL/GenBank/DDBJ whole genome shotgun (WGS) entry which is preliminary data.</text>
</comment>
<dbReference type="InterPro" id="IPR007791">
    <property type="entry name" value="DjlA_N"/>
</dbReference>
<proteinExistence type="predicted"/>
<accession>A0A6L5XGY2</accession>
<dbReference type="Gene3D" id="1.10.3680.10">
    <property type="entry name" value="TerB-like"/>
    <property type="match status" value="1"/>
</dbReference>
<evidence type="ECO:0000259" key="1">
    <source>
        <dbReference type="Pfam" id="PF05099"/>
    </source>
</evidence>
<reference evidence="2 3" key="1">
    <citation type="submission" date="2019-08" db="EMBL/GenBank/DDBJ databases">
        <title>In-depth cultivation of the pig gut microbiome towards novel bacterial diversity and tailored functional studies.</title>
        <authorList>
            <person name="Wylensek D."/>
            <person name="Hitch T.C.A."/>
            <person name="Clavel T."/>
        </authorList>
    </citation>
    <scope>NUCLEOTIDE SEQUENCE [LARGE SCALE GENOMIC DNA]</scope>
    <source>
        <strain evidence="2 3">Oil-RF-744-WCA-WT-10</strain>
    </source>
</reference>
<protein>
    <submittedName>
        <fullName evidence="2">TerB family tellurite resistance protein</fullName>
    </submittedName>
</protein>
<evidence type="ECO:0000313" key="3">
    <source>
        <dbReference type="Proteomes" id="UP000483362"/>
    </source>
</evidence>
<gene>
    <name evidence="2" type="ORF">FYJ29_13235</name>
</gene>
<dbReference type="Pfam" id="PF05099">
    <property type="entry name" value="TerB"/>
    <property type="match status" value="1"/>
</dbReference>
<dbReference type="AlphaFoldDB" id="A0A6L5XGY2"/>
<organism evidence="2 3">
    <name type="scientific">Sodaliphilus pleomorphus</name>
    <dbReference type="NCBI Taxonomy" id="2606626"/>
    <lineage>
        <taxon>Bacteria</taxon>
        <taxon>Pseudomonadati</taxon>
        <taxon>Bacteroidota</taxon>
        <taxon>Bacteroidia</taxon>
        <taxon>Bacteroidales</taxon>
        <taxon>Muribaculaceae</taxon>
        <taxon>Sodaliphilus</taxon>
    </lineage>
</organism>
<dbReference type="InterPro" id="IPR029024">
    <property type="entry name" value="TerB-like"/>
</dbReference>
<dbReference type="CDD" id="cd07177">
    <property type="entry name" value="terB_like"/>
    <property type="match status" value="1"/>
</dbReference>
<keyword evidence="3" id="KW-1185">Reference proteome</keyword>
<dbReference type="Proteomes" id="UP000483362">
    <property type="component" value="Unassembled WGS sequence"/>
</dbReference>
<dbReference type="SUPFAM" id="SSF158682">
    <property type="entry name" value="TerB-like"/>
    <property type="match status" value="1"/>
</dbReference>
<evidence type="ECO:0000313" key="2">
    <source>
        <dbReference type="EMBL" id="MSS18712.1"/>
    </source>
</evidence>